<evidence type="ECO:0000313" key="1">
    <source>
        <dbReference type="EMBL" id="MBD7985092.1"/>
    </source>
</evidence>
<proteinExistence type="predicted"/>
<reference evidence="1 2" key="1">
    <citation type="submission" date="2020-08" db="EMBL/GenBank/DDBJ databases">
        <title>A Genomic Blueprint of the Chicken Gut Microbiome.</title>
        <authorList>
            <person name="Gilroy R."/>
            <person name="Ravi A."/>
            <person name="Getino M."/>
            <person name="Pursley I."/>
            <person name="Horton D.L."/>
            <person name="Alikhan N.-F."/>
            <person name="Baker D."/>
            <person name="Gharbi K."/>
            <person name="Hall N."/>
            <person name="Watson M."/>
            <person name="Adriaenssens E.M."/>
            <person name="Foster-Nyarko E."/>
            <person name="Jarju S."/>
            <person name="Secka A."/>
            <person name="Antonio M."/>
            <person name="Oren A."/>
            <person name="Chaudhuri R."/>
            <person name="La Ragione R.M."/>
            <person name="Hildebrand F."/>
            <person name="Pallen M.J."/>
        </authorList>
    </citation>
    <scope>NUCLEOTIDE SEQUENCE [LARGE SCALE GENOMIC DNA]</scope>
    <source>
        <strain evidence="1 2">Sa2YVA2</strain>
    </source>
</reference>
<dbReference type="RefSeq" id="WP_191694915.1">
    <property type="nucleotide sequence ID" value="NZ_JACSQN010000009.1"/>
</dbReference>
<gene>
    <name evidence="1" type="ORF">H9649_10880</name>
</gene>
<sequence>MMKRTSSSLGAYTTEKGGKIISYTHPLLFVQGPPVFVKVKVVEEESTSVFSPDETFLKEKIDIVGSDIPLTVPVNESQEPEIRGLIDYLNRPFQKQAYQPLQFIVEGKTVKGDIQKVQDSTIWIGIDGDVTEVDISKIEDVLWRGQSFDRT</sequence>
<name>A0ABR8UAP7_9BACL</name>
<accession>A0ABR8UAP7</accession>
<dbReference type="Proteomes" id="UP000626786">
    <property type="component" value="Unassembled WGS sequence"/>
</dbReference>
<dbReference type="EMBL" id="JACSQN010000009">
    <property type="protein sequence ID" value="MBD7985092.1"/>
    <property type="molecule type" value="Genomic_DNA"/>
</dbReference>
<evidence type="ECO:0000313" key="2">
    <source>
        <dbReference type="Proteomes" id="UP000626786"/>
    </source>
</evidence>
<organism evidence="1 2">
    <name type="scientific">Sporosarcina quadrami</name>
    <dbReference type="NCBI Taxonomy" id="2762234"/>
    <lineage>
        <taxon>Bacteria</taxon>
        <taxon>Bacillati</taxon>
        <taxon>Bacillota</taxon>
        <taxon>Bacilli</taxon>
        <taxon>Bacillales</taxon>
        <taxon>Caryophanaceae</taxon>
        <taxon>Sporosarcina</taxon>
    </lineage>
</organism>
<comment type="caution">
    <text evidence="1">The sequence shown here is derived from an EMBL/GenBank/DDBJ whole genome shotgun (WGS) entry which is preliminary data.</text>
</comment>
<protein>
    <submittedName>
        <fullName evidence="1">Uncharacterized protein</fullName>
    </submittedName>
</protein>
<keyword evidence="2" id="KW-1185">Reference proteome</keyword>